<dbReference type="Proteomes" id="UP000294853">
    <property type="component" value="Chromosome"/>
</dbReference>
<keyword evidence="1" id="KW-0812">Transmembrane</keyword>
<accession>A0A4P7IIU2</accession>
<evidence type="ECO:0000313" key="4">
    <source>
        <dbReference type="Proteomes" id="UP000294853"/>
    </source>
</evidence>
<dbReference type="InterPro" id="IPR012495">
    <property type="entry name" value="TadE-like_dom"/>
</dbReference>
<dbReference type="AlphaFoldDB" id="A0A4P7IIU2"/>
<organism evidence="3 4">
    <name type="scientific">Nocardioides seonyuensis</name>
    <dbReference type="NCBI Taxonomy" id="2518371"/>
    <lineage>
        <taxon>Bacteria</taxon>
        <taxon>Bacillati</taxon>
        <taxon>Actinomycetota</taxon>
        <taxon>Actinomycetes</taxon>
        <taxon>Propionibacteriales</taxon>
        <taxon>Nocardioidaceae</taxon>
        <taxon>Nocardioides</taxon>
    </lineage>
</organism>
<gene>
    <name evidence="3" type="ORF">EXE58_18890</name>
</gene>
<evidence type="ECO:0000256" key="1">
    <source>
        <dbReference type="SAM" id="Phobius"/>
    </source>
</evidence>
<feature type="transmembrane region" description="Helical" evidence="1">
    <location>
        <begin position="12"/>
        <end position="32"/>
    </location>
</feature>
<feature type="domain" description="TadE-like" evidence="2">
    <location>
        <begin position="8"/>
        <end position="50"/>
    </location>
</feature>
<evidence type="ECO:0000313" key="3">
    <source>
        <dbReference type="EMBL" id="QBX57288.1"/>
    </source>
</evidence>
<sequence length="142" mass="14817">MKRRSERGSAAVEAVVGLPAFALFVVLIVLGGRTATAHQALESAAADAARSASLARTGTAADEAARTAAQTSLDNQHLDCRSIDVSVDSEAFALPLGREGSVEVTVACRLELSDLSIPGLPGSRLLRSSMSSPLDSWRERTP</sequence>
<reference evidence="3 4" key="1">
    <citation type="submission" date="2019-03" db="EMBL/GenBank/DDBJ databases">
        <title>Three New Species of Nocardioides, Nocardioides euryhalodurans sp. nov., Nocardioides seonyuensis sp. nov. and Nocardioides eburneoflavus sp. nov. Iolated from Soil.</title>
        <authorList>
            <person name="Roh S.G."/>
            <person name="Lee C."/>
            <person name="Kim M.-K."/>
            <person name="Kim S.B."/>
        </authorList>
    </citation>
    <scope>NUCLEOTIDE SEQUENCE [LARGE SCALE GENOMIC DNA]</scope>
    <source>
        <strain evidence="3 4">MMS17-SY207-3</strain>
    </source>
</reference>
<dbReference type="OrthoDB" id="4869119at2"/>
<evidence type="ECO:0000259" key="2">
    <source>
        <dbReference type="Pfam" id="PF07811"/>
    </source>
</evidence>
<name>A0A4P7IIU2_9ACTN</name>
<keyword evidence="1" id="KW-0472">Membrane</keyword>
<dbReference type="EMBL" id="CP038436">
    <property type="protein sequence ID" value="QBX57288.1"/>
    <property type="molecule type" value="Genomic_DNA"/>
</dbReference>
<proteinExistence type="predicted"/>
<keyword evidence="1" id="KW-1133">Transmembrane helix</keyword>
<dbReference type="Pfam" id="PF07811">
    <property type="entry name" value="TadE"/>
    <property type="match status" value="1"/>
</dbReference>
<keyword evidence="4" id="KW-1185">Reference proteome</keyword>
<dbReference type="KEGG" id="nsn:EXE58_18890"/>
<protein>
    <submittedName>
        <fullName evidence="3">Pilus assembly protein</fullName>
    </submittedName>
</protein>